<proteinExistence type="predicted"/>
<accession>A0A875S7I8</accession>
<gene>
    <name evidence="2" type="ORF">FOA43_003288</name>
</gene>
<evidence type="ECO:0000313" key="3">
    <source>
        <dbReference type="Proteomes" id="UP000662931"/>
    </source>
</evidence>
<reference evidence="2" key="1">
    <citation type="submission" date="2020-10" db="EMBL/GenBank/DDBJ databases">
        <authorList>
            <person name="Roach M.J.R."/>
        </authorList>
    </citation>
    <scope>NUCLEOTIDE SEQUENCE</scope>
    <source>
        <strain evidence="2">CBS 1945</strain>
    </source>
</reference>
<dbReference type="GeneID" id="62196688"/>
<evidence type="ECO:0000313" key="2">
    <source>
        <dbReference type="EMBL" id="QPG75902.1"/>
    </source>
</evidence>
<dbReference type="AlphaFoldDB" id="A0A875S7I8"/>
<dbReference type="OrthoDB" id="3980607at2759"/>
<dbReference type="EMBL" id="CP064815">
    <property type="protein sequence ID" value="QPG75902.1"/>
    <property type="molecule type" value="Genomic_DNA"/>
</dbReference>
<protein>
    <submittedName>
        <fullName evidence="2">Uncharacterized protein</fullName>
    </submittedName>
</protein>
<keyword evidence="3" id="KW-1185">Reference proteome</keyword>
<feature type="compositionally biased region" description="Basic and acidic residues" evidence="1">
    <location>
        <begin position="324"/>
        <end position="350"/>
    </location>
</feature>
<dbReference type="Proteomes" id="UP000662931">
    <property type="component" value="Chromosome 4"/>
</dbReference>
<feature type="region of interest" description="Disordered" evidence="1">
    <location>
        <begin position="322"/>
        <end position="353"/>
    </location>
</feature>
<dbReference type="KEGG" id="bnn:FOA43_003288"/>
<name>A0A875S7I8_EENNA</name>
<dbReference type="RefSeq" id="XP_038779467.1">
    <property type="nucleotide sequence ID" value="XM_038923539.1"/>
</dbReference>
<sequence>MADPQRLDKNLDVAAAEAAVAAAVAATTSVTVQENIQELKSPNYFAQLIQGEPSKSSNLDSTSAIEAKDSGELIEPILVVKCSRCRVKRVKETEEMLHKYHTCVNCRMKRRVMKRKLRSPSRLPNLIDDWGKYQQKVATNATMDLFEHNYRNYTDEVLFPRYKVGELNDEIVERISKKLVDHYISPLQMLTGFRFTVRDHHRPLLQQSNRAKKITWMFVCSQDKLHRRESRSHHKRRVINRLKTEECASKITLNYDLLTGMIQMSYNHKHHYPYNWKKHSRKRKLNAENIDAQDVINEFIAQNESTGHQLNTSQIVELATRATQEGRGKESEVPKEPKEPQEPQEPKEPNKFCQLDIAKSLDSSAESLVTEQPTSTRQRIMIDQRLLKEDAI</sequence>
<organism evidence="2 3">
    <name type="scientific">Eeniella nana</name>
    <name type="common">Yeast</name>
    <name type="synonym">Brettanomyces nanus</name>
    <dbReference type="NCBI Taxonomy" id="13502"/>
    <lineage>
        <taxon>Eukaryota</taxon>
        <taxon>Fungi</taxon>
        <taxon>Dikarya</taxon>
        <taxon>Ascomycota</taxon>
        <taxon>Saccharomycotina</taxon>
        <taxon>Pichiomycetes</taxon>
        <taxon>Pichiales</taxon>
        <taxon>Pichiaceae</taxon>
        <taxon>Brettanomyces</taxon>
    </lineage>
</organism>
<evidence type="ECO:0000256" key="1">
    <source>
        <dbReference type="SAM" id="MobiDB-lite"/>
    </source>
</evidence>